<dbReference type="EMBL" id="CP046913">
    <property type="protein sequence ID" value="QGZ60631.1"/>
    <property type="molecule type" value="Genomic_DNA"/>
</dbReference>
<dbReference type="Pfam" id="PF04403">
    <property type="entry name" value="PqiA"/>
    <property type="match status" value="1"/>
</dbReference>
<dbReference type="KEGG" id="pacs:FAZ98_02140"/>
<reference evidence="3 4" key="1">
    <citation type="submission" date="2019-12" db="EMBL/GenBank/DDBJ databases">
        <title>Paraburkholderia acidiphila 7Q-K02 sp. nov and Paraburkholderia acidisoli DHF22 sp. nov., two strains isolated from forest soil.</title>
        <authorList>
            <person name="Gao Z."/>
            <person name="Qiu L."/>
        </authorList>
    </citation>
    <scope>NUCLEOTIDE SEQUENCE [LARGE SCALE GENOMIC DNA]</scope>
    <source>
        <strain evidence="3 4">DHF22</strain>
    </source>
</reference>
<protein>
    <submittedName>
        <fullName evidence="3">Paraquat-inducible protein A</fullName>
    </submittedName>
</protein>
<feature type="region of interest" description="Disordered" evidence="1">
    <location>
        <begin position="206"/>
        <end position="306"/>
    </location>
</feature>
<name>A0A7Z2GF46_9BURK</name>
<feature type="compositionally biased region" description="Low complexity" evidence="1">
    <location>
        <begin position="275"/>
        <end position="306"/>
    </location>
</feature>
<feature type="transmembrane region" description="Helical" evidence="2">
    <location>
        <begin position="170"/>
        <end position="188"/>
    </location>
</feature>
<dbReference type="OrthoDB" id="9807787at2"/>
<dbReference type="Proteomes" id="UP000433577">
    <property type="component" value="Chromosome 1"/>
</dbReference>
<evidence type="ECO:0000313" key="4">
    <source>
        <dbReference type="Proteomes" id="UP000433577"/>
    </source>
</evidence>
<keyword evidence="4" id="KW-1185">Reference proteome</keyword>
<organism evidence="3 4">
    <name type="scientific">Paraburkholderia acidisoli</name>
    <dbReference type="NCBI Taxonomy" id="2571748"/>
    <lineage>
        <taxon>Bacteria</taxon>
        <taxon>Pseudomonadati</taxon>
        <taxon>Pseudomonadota</taxon>
        <taxon>Betaproteobacteria</taxon>
        <taxon>Burkholderiales</taxon>
        <taxon>Burkholderiaceae</taxon>
        <taxon>Paraburkholderia</taxon>
    </lineage>
</organism>
<keyword evidence="2" id="KW-0472">Membrane</keyword>
<evidence type="ECO:0000313" key="3">
    <source>
        <dbReference type="EMBL" id="QGZ60631.1"/>
    </source>
</evidence>
<accession>A0A7Z2GF46</accession>
<gene>
    <name evidence="3" type="ORF">FAZ98_02140</name>
</gene>
<keyword evidence="2" id="KW-1133">Transmembrane helix</keyword>
<evidence type="ECO:0000256" key="1">
    <source>
        <dbReference type="SAM" id="MobiDB-lite"/>
    </source>
</evidence>
<feature type="compositionally biased region" description="Gly residues" evidence="1">
    <location>
        <begin position="210"/>
        <end position="226"/>
    </location>
</feature>
<dbReference type="InterPro" id="IPR007498">
    <property type="entry name" value="PqiA-like"/>
</dbReference>
<feature type="compositionally biased region" description="Pro residues" evidence="1">
    <location>
        <begin position="230"/>
        <end position="241"/>
    </location>
</feature>
<proteinExistence type="predicted"/>
<feature type="transmembrane region" description="Helical" evidence="2">
    <location>
        <begin position="94"/>
        <end position="119"/>
    </location>
</feature>
<sequence length="306" mass="31829">MAQDKLIACHDCDALYHKPRLLGRQSARCPRCGATLYSNAAMQLDRICAMTVAALVTFIIAQSFPIIELDANGITTESSLFGALVVLWQENMQVVAVMVFCATVLFPLTEMVALLYVLLPVRRGYIPPGFNHVLRAIQFVRPWGMLEVFMLGVLITIVKMVSLARVIPETALFAFGALTLMFTVVVTFDSRTLWDIADSLRDASRAARAGGAGPGGPGSGGTGRAKGGPRPAPLPGTPSPAAPAAREAQDAGVAGPHDAAHLRNPLGEPEIRDPQAGASGTASGIGAIGATGAAAGQPAPAGKTAH</sequence>
<feature type="transmembrane region" description="Helical" evidence="2">
    <location>
        <begin position="139"/>
        <end position="158"/>
    </location>
</feature>
<evidence type="ECO:0000256" key="2">
    <source>
        <dbReference type="SAM" id="Phobius"/>
    </source>
</evidence>
<feature type="transmembrane region" description="Helical" evidence="2">
    <location>
        <begin position="47"/>
        <end position="67"/>
    </location>
</feature>
<dbReference type="AlphaFoldDB" id="A0A7Z2GF46"/>
<keyword evidence="2" id="KW-0812">Transmembrane</keyword>